<dbReference type="AlphaFoldDB" id="A0A5C6C1D9"/>
<name>A0A5C6C1D9_9BACT</name>
<evidence type="ECO:0008006" key="5">
    <source>
        <dbReference type="Google" id="ProtNLM"/>
    </source>
</evidence>
<evidence type="ECO:0000256" key="1">
    <source>
        <dbReference type="SAM" id="MobiDB-lite"/>
    </source>
</evidence>
<reference evidence="3 4" key="1">
    <citation type="journal article" date="2020" name="Antonie Van Leeuwenhoek">
        <title>Rhodopirellula heiligendammensis sp. nov., Rhodopirellula pilleata sp. nov., and Rhodopirellula solitaria sp. nov. isolated from natural or artificial marine surfaces in Northern Germany and California, USA, and emended description of the genus Rhodopirellula.</title>
        <authorList>
            <person name="Kallscheuer N."/>
            <person name="Wiegand S."/>
            <person name="Jogler M."/>
            <person name="Boedeker C."/>
            <person name="Peeters S.H."/>
            <person name="Rast P."/>
            <person name="Heuer A."/>
            <person name="Jetten M.S.M."/>
            <person name="Rohde M."/>
            <person name="Jogler C."/>
        </authorList>
    </citation>
    <scope>NUCLEOTIDE SEQUENCE [LARGE SCALE GENOMIC DNA]</scope>
    <source>
        <strain evidence="3 4">Poly21</strain>
    </source>
</reference>
<comment type="caution">
    <text evidence="3">The sequence shown here is derived from an EMBL/GenBank/DDBJ whole genome shotgun (WGS) entry which is preliminary data.</text>
</comment>
<feature type="compositionally biased region" description="Basic and acidic residues" evidence="1">
    <location>
        <begin position="51"/>
        <end position="69"/>
    </location>
</feature>
<feature type="signal peptide" evidence="2">
    <location>
        <begin position="1"/>
        <end position="31"/>
    </location>
</feature>
<protein>
    <recommendedName>
        <fullName evidence="5">Secreted protein</fullName>
    </recommendedName>
</protein>
<keyword evidence="2" id="KW-0732">Signal</keyword>
<proteinExistence type="predicted"/>
<feature type="chain" id="PRO_5022723208" description="Secreted protein" evidence="2">
    <location>
        <begin position="32"/>
        <end position="69"/>
    </location>
</feature>
<dbReference type="EMBL" id="SJPU01000002">
    <property type="protein sequence ID" value="TWU16669.1"/>
    <property type="molecule type" value="Genomic_DNA"/>
</dbReference>
<gene>
    <name evidence="3" type="ORF">Poly21_38740</name>
</gene>
<organism evidence="3 4">
    <name type="scientific">Allorhodopirellula heiligendammensis</name>
    <dbReference type="NCBI Taxonomy" id="2714739"/>
    <lineage>
        <taxon>Bacteria</taxon>
        <taxon>Pseudomonadati</taxon>
        <taxon>Planctomycetota</taxon>
        <taxon>Planctomycetia</taxon>
        <taxon>Pirellulales</taxon>
        <taxon>Pirellulaceae</taxon>
        <taxon>Allorhodopirellula</taxon>
    </lineage>
</organism>
<sequence length="69" mass="7682">MTFNISLLFTRMNHMKSFSILLILSMTFALISGCGDSSTVIQPTGEAPATETDKEMETDDYEKAMKNIN</sequence>
<accession>A0A5C6C1D9</accession>
<evidence type="ECO:0000313" key="3">
    <source>
        <dbReference type="EMBL" id="TWU16669.1"/>
    </source>
</evidence>
<keyword evidence="4" id="KW-1185">Reference proteome</keyword>
<dbReference type="Proteomes" id="UP000319908">
    <property type="component" value="Unassembled WGS sequence"/>
</dbReference>
<evidence type="ECO:0000313" key="4">
    <source>
        <dbReference type="Proteomes" id="UP000319908"/>
    </source>
</evidence>
<evidence type="ECO:0000256" key="2">
    <source>
        <dbReference type="SAM" id="SignalP"/>
    </source>
</evidence>
<feature type="region of interest" description="Disordered" evidence="1">
    <location>
        <begin position="41"/>
        <end position="69"/>
    </location>
</feature>